<dbReference type="InterPro" id="IPR027482">
    <property type="entry name" value="Sec1-like_dom2"/>
</dbReference>
<evidence type="ECO:0000256" key="2">
    <source>
        <dbReference type="SAM" id="MobiDB-lite"/>
    </source>
</evidence>
<proteinExistence type="inferred from homology"/>
<keyword evidence="3" id="KW-1185">Reference proteome</keyword>
<reference evidence="4" key="2">
    <citation type="submission" date="2025-08" db="UniProtKB">
        <authorList>
            <consortium name="RefSeq"/>
        </authorList>
    </citation>
    <scope>IDENTIFICATION</scope>
    <source>
        <tissue evidence="4">Leaf</tissue>
    </source>
</reference>
<name>A0A6P5GSX2_ANACO</name>
<dbReference type="Gramene" id="Aco007873.1.mrna1">
    <property type="protein sequence ID" value="Aco007873.1.mrna1"/>
    <property type="gene ID" value="Aco007873.1.path1"/>
</dbReference>
<dbReference type="PANTHER" id="PTHR11679">
    <property type="entry name" value="VESICLE PROTEIN SORTING-ASSOCIATED"/>
    <property type="match status" value="1"/>
</dbReference>
<dbReference type="AlphaFoldDB" id="A0A6P5GSX2"/>
<accession>A0A6P5GSX2</accession>
<gene>
    <name evidence="4" type="primary">LOC109726561</name>
</gene>
<sequence>MGSVDLITSSHNSIREISDHIAGAILYVDAGCLEAFQLIGAFPLLLELGARAISSLENLSPLDAIVDWNNSLAEPATKIVIITSRLLSDAHRYILRCLITHRTVLHCAVFTSISEIAHSALIDSPLGPDAFHEYHSLLLQDYEEIVKRHEKEGLLTHRNSEHIQSPDSQNTKLSSEDNIWSGLDTSYANDPNIEASPSKRNFYADESVSKEDGRARLSISVNHFPMIICPISTRVFVLPSEGTVAESLLSNDNEESLSPGLPAISTGLPFDGEDVPPGAILTAHFLYHLADKMDLKMEIFSLGDTSKIIGKMLTDMSSLYDVSRRSKMSAGLLLIDRTIDLLTPCCHGDSFLDRLLSSLPRRERNSPAQVKSVQSSRDHSPVTVLRPPLDIKIPFDSILSKEGTEKRSDQIHESIIAFISGWNSGQPESDVPELANSNKLNSELGTLNGSFLSNYRGASYLEALLDRGAKDGALLIKKWLLEALQNEKLSMNSKARLGITSASELRAMVKKLARDQNSLIRNRGIIQLVLATEIALSEPHSSRWDAFVSAQKILSVSSSDTSQSLSSQIRDFINTSILVRSSQQDKMVGSSEGLLNFQDALLLSTIGYILAGENFPTAVSTGPFSWEEEHALKEAVVEAILERPSSAKLRFLHGLENDLEANSRKDDEKNENAAEKISDDFDDQWGSWDDDETDNQNEQSYGDMQLKLELRDRVDQLFKFFCKLSSLKWRNPVLKEGLTALSKLGSDTYSRKGLLYKLLSALLAKYDIPGLEYHSSAVGRFFKTGFGRFGLGQAKPSFGDQSVLFIFVVGGINSLEVREAMEAISENSRPDVELILSGTTLLTPDDMFNLMLGSSDSM</sequence>
<dbReference type="Gene3D" id="3.40.50.1910">
    <property type="match status" value="1"/>
</dbReference>
<dbReference type="OrthoDB" id="549905at2759"/>
<dbReference type="RefSeq" id="XP_020111791.1">
    <property type="nucleotide sequence ID" value="XM_020256202.1"/>
</dbReference>
<dbReference type="Proteomes" id="UP000515123">
    <property type="component" value="Linkage group 21"/>
</dbReference>
<feature type="region of interest" description="Disordered" evidence="2">
    <location>
        <begin position="363"/>
        <end position="382"/>
    </location>
</feature>
<dbReference type="InterPro" id="IPR001619">
    <property type="entry name" value="Sec1-like"/>
</dbReference>
<dbReference type="InterPro" id="IPR036045">
    <property type="entry name" value="Sec1-like_sf"/>
</dbReference>
<dbReference type="SUPFAM" id="SSF56815">
    <property type="entry name" value="Sec1/munc18-like (SM) proteins"/>
    <property type="match status" value="2"/>
</dbReference>
<dbReference type="GO" id="GO:0016192">
    <property type="term" value="P:vesicle-mediated transport"/>
    <property type="evidence" value="ECO:0007669"/>
    <property type="project" value="InterPro"/>
</dbReference>
<evidence type="ECO:0000256" key="1">
    <source>
        <dbReference type="ARBA" id="ARBA00009884"/>
    </source>
</evidence>
<comment type="similarity">
    <text evidence="1">Belongs to the STXBP/unc-18/SEC1 family.</text>
</comment>
<reference evidence="3" key="1">
    <citation type="journal article" date="2015" name="Nat. Genet.">
        <title>The pineapple genome and the evolution of CAM photosynthesis.</title>
        <authorList>
            <person name="Ming R."/>
            <person name="VanBuren R."/>
            <person name="Wai C.M."/>
            <person name="Tang H."/>
            <person name="Schatz M.C."/>
            <person name="Bowers J.E."/>
            <person name="Lyons E."/>
            <person name="Wang M.L."/>
            <person name="Chen J."/>
            <person name="Biggers E."/>
            <person name="Zhang J."/>
            <person name="Huang L."/>
            <person name="Zhang L."/>
            <person name="Miao W."/>
            <person name="Zhang J."/>
            <person name="Ye Z."/>
            <person name="Miao C."/>
            <person name="Lin Z."/>
            <person name="Wang H."/>
            <person name="Zhou H."/>
            <person name="Yim W.C."/>
            <person name="Priest H.D."/>
            <person name="Zheng C."/>
            <person name="Woodhouse M."/>
            <person name="Edger P.P."/>
            <person name="Guyot R."/>
            <person name="Guo H.B."/>
            <person name="Guo H."/>
            <person name="Zheng G."/>
            <person name="Singh R."/>
            <person name="Sharma A."/>
            <person name="Min X."/>
            <person name="Zheng Y."/>
            <person name="Lee H."/>
            <person name="Gurtowski J."/>
            <person name="Sedlazeck F.J."/>
            <person name="Harkess A."/>
            <person name="McKain M.R."/>
            <person name="Liao Z."/>
            <person name="Fang J."/>
            <person name="Liu J."/>
            <person name="Zhang X."/>
            <person name="Zhang Q."/>
            <person name="Hu W."/>
            <person name="Qin Y."/>
            <person name="Wang K."/>
            <person name="Chen L.Y."/>
            <person name="Shirley N."/>
            <person name="Lin Y.R."/>
            <person name="Liu L.Y."/>
            <person name="Hernandez A.G."/>
            <person name="Wright C.L."/>
            <person name="Bulone V."/>
            <person name="Tuskan G.A."/>
            <person name="Heath K."/>
            <person name="Zee F."/>
            <person name="Moore P.H."/>
            <person name="Sunkar R."/>
            <person name="Leebens-Mack J.H."/>
            <person name="Mockler T."/>
            <person name="Bennetzen J.L."/>
            <person name="Freeling M."/>
            <person name="Sankoff D."/>
            <person name="Paterson A.H."/>
            <person name="Zhu X."/>
            <person name="Yang X."/>
            <person name="Smith J.A."/>
            <person name="Cushman J.C."/>
            <person name="Paull R.E."/>
            <person name="Yu Q."/>
        </authorList>
    </citation>
    <scope>NUCLEOTIDE SEQUENCE [LARGE SCALE GENOMIC DNA]</scope>
    <source>
        <strain evidence="3">cv. F153</strain>
    </source>
</reference>
<protein>
    <submittedName>
        <fullName evidence="4">Sec1 family domain-containing protein MIP3</fullName>
    </submittedName>
</protein>
<organism evidence="3 4">
    <name type="scientific">Ananas comosus</name>
    <name type="common">Pineapple</name>
    <name type="synonym">Ananas ananas</name>
    <dbReference type="NCBI Taxonomy" id="4615"/>
    <lineage>
        <taxon>Eukaryota</taxon>
        <taxon>Viridiplantae</taxon>
        <taxon>Streptophyta</taxon>
        <taxon>Embryophyta</taxon>
        <taxon>Tracheophyta</taxon>
        <taxon>Spermatophyta</taxon>
        <taxon>Magnoliopsida</taxon>
        <taxon>Liliopsida</taxon>
        <taxon>Poales</taxon>
        <taxon>Bromeliaceae</taxon>
        <taxon>Bromelioideae</taxon>
        <taxon>Ananas</taxon>
    </lineage>
</organism>
<evidence type="ECO:0000313" key="3">
    <source>
        <dbReference type="Proteomes" id="UP000515123"/>
    </source>
</evidence>
<dbReference type="GeneID" id="109726561"/>
<feature type="compositionally biased region" description="Polar residues" evidence="2">
    <location>
        <begin position="366"/>
        <end position="375"/>
    </location>
</feature>
<evidence type="ECO:0000313" key="4">
    <source>
        <dbReference type="RefSeq" id="XP_020111791.1"/>
    </source>
</evidence>